<protein>
    <submittedName>
        <fullName evidence="1">Uncharacterized protein</fullName>
    </submittedName>
</protein>
<keyword evidence="2" id="KW-1185">Reference proteome</keyword>
<reference evidence="1 2" key="1">
    <citation type="submission" date="2014-03" db="EMBL/GenBank/DDBJ databases">
        <authorList>
            <person name="Yoder B.A."/>
            <person name="Colicchio M.A."/>
            <person name="Schafer C.E."/>
            <person name="Abrahim M.R."/>
            <person name="Adkins N.L."/>
            <person name="Burke K.A."/>
            <person name="Churilla B.M."/>
            <person name="Cohen K.L."/>
            <person name="Fasoranti T.O."/>
            <person name="Genkil J.S."/>
            <person name="Kramer Z.J."/>
            <person name="Prout A.K."/>
            <person name="Schwarz A.G."/>
            <person name="Tish M."/>
            <person name="Vispute N."/>
            <person name="Wilkes K.E."/>
            <person name="Williams C.R."/>
            <person name="Xiao X."/>
            <person name="Yu V.J."/>
            <person name="Lapin J.S."/>
            <person name="Ott C.T."/>
            <person name="Walburn T.D."/>
            <person name="Bradley K.W."/>
            <person name="Clarke D.Q."/>
            <person name="Lewis M.F."/>
            <person name="Barker L.P."/>
            <person name="Bailey C."/>
            <person name="Asai D.J."/>
            <person name="Bowman C.A."/>
            <person name="Russell D.A."/>
            <person name="Pope W.H."/>
            <person name="Jacobs-Sera D."/>
            <person name="Hendrix R.W."/>
            <person name="Hatfull G.F."/>
        </authorList>
    </citation>
    <scope>NUCLEOTIDE SEQUENCE [LARGE SCALE GENOMIC DNA]</scope>
</reference>
<dbReference type="KEGG" id="vg:23679571"/>
<dbReference type="EMBL" id="KJ567043">
    <property type="protein sequence ID" value="AID58884.1"/>
    <property type="molecule type" value="Genomic_DNA"/>
</dbReference>
<dbReference type="GeneID" id="23679571"/>
<sequence length="18" mass="2020">MARLELTPVARRPLARLG</sequence>
<evidence type="ECO:0000313" key="1">
    <source>
        <dbReference type="EMBL" id="AID58884.1"/>
    </source>
</evidence>
<proteinExistence type="predicted"/>
<dbReference type="Proteomes" id="UP000027491">
    <property type="component" value="Segment"/>
</dbReference>
<dbReference type="RefSeq" id="YP_009124807.1">
    <property type="nucleotide sequence ID" value="NC_026590.1"/>
</dbReference>
<evidence type="ECO:0000313" key="2">
    <source>
        <dbReference type="Proteomes" id="UP000027491"/>
    </source>
</evidence>
<gene>
    <name evidence="1" type="primary">65</name>
    <name evidence="1" type="ORF">PBI_GAIA_65</name>
</gene>
<name>A0A068F2F9_9CAUD</name>
<accession>A0A068F2F9</accession>
<organism evidence="1 2">
    <name type="scientific">Mycobacterium phage Gaia</name>
    <dbReference type="NCBI Taxonomy" id="1486472"/>
    <lineage>
        <taxon>Viruses</taxon>
        <taxon>Duplodnaviria</taxon>
        <taxon>Heunggongvirae</taxon>
        <taxon>Uroviricota</taxon>
        <taxon>Caudoviricetes</taxon>
        <taxon>Gaiavirus</taxon>
        <taxon>Gaiavirus gaia</taxon>
    </lineage>
</organism>